<dbReference type="RefSeq" id="WP_027103832.1">
    <property type="nucleotide sequence ID" value="NZ_SVNY01000005.1"/>
</dbReference>
<dbReference type="PANTHER" id="PTHR30514:SF18">
    <property type="entry name" value="RPIR-FAMILY TRANSCRIPTIONAL REGULATOR"/>
    <property type="match status" value="1"/>
</dbReference>
<evidence type="ECO:0000313" key="3">
    <source>
        <dbReference type="Proteomes" id="UP000754750"/>
    </source>
</evidence>
<organism evidence="2 3">
    <name type="scientific">Faecalispora sporosphaeroides</name>
    <dbReference type="NCBI Taxonomy" id="1549"/>
    <lineage>
        <taxon>Bacteria</taxon>
        <taxon>Bacillati</taxon>
        <taxon>Bacillota</taxon>
        <taxon>Clostridia</taxon>
        <taxon>Eubacteriales</taxon>
        <taxon>Oscillospiraceae</taxon>
        <taxon>Faecalispora</taxon>
    </lineage>
</organism>
<dbReference type="SUPFAM" id="SSF53697">
    <property type="entry name" value="SIS domain"/>
    <property type="match status" value="1"/>
</dbReference>
<name>A0A928KTK5_9FIRM</name>
<dbReference type="InterPro" id="IPR009057">
    <property type="entry name" value="Homeodomain-like_sf"/>
</dbReference>
<dbReference type="Gene3D" id="3.40.50.10490">
    <property type="entry name" value="Glucose-6-phosphate isomerase like protein, domain 1"/>
    <property type="match status" value="1"/>
</dbReference>
<dbReference type="PANTHER" id="PTHR30514">
    <property type="entry name" value="GLUCOKINASE"/>
    <property type="match status" value="1"/>
</dbReference>
<dbReference type="InterPro" id="IPR001347">
    <property type="entry name" value="SIS_dom"/>
</dbReference>
<dbReference type="AlphaFoldDB" id="A0A928KTK5"/>
<accession>A0A928KTK5</accession>
<evidence type="ECO:0000259" key="1">
    <source>
        <dbReference type="PROSITE" id="PS51071"/>
    </source>
</evidence>
<dbReference type="InterPro" id="IPR000281">
    <property type="entry name" value="HTH_RpiR"/>
</dbReference>
<dbReference type="GO" id="GO:0003677">
    <property type="term" value="F:DNA binding"/>
    <property type="evidence" value="ECO:0007669"/>
    <property type="project" value="InterPro"/>
</dbReference>
<gene>
    <name evidence="2" type="ORF">E7512_10760</name>
</gene>
<dbReference type="InterPro" id="IPR047640">
    <property type="entry name" value="RpiR-like"/>
</dbReference>
<dbReference type="PROSITE" id="PS51071">
    <property type="entry name" value="HTH_RPIR"/>
    <property type="match status" value="1"/>
</dbReference>
<dbReference type="Proteomes" id="UP000754750">
    <property type="component" value="Unassembled WGS sequence"/>
</dbReference>
<dbReference type="GO" id="GO:1901135">
    <property type="term" value="P:carbohydrate derivative metabolic process"/>
    <property type="evidence" value="ECO:0007669"/>
    <property type="project" value="InterPro"/>
</dbReference>
<dbReference type="GO" id="GO:0003700">
    <property type="term" value="F:DNA-binding transcription factor activity"/>
    <property type="evidence" value="ECO:0007669"/>
    <property type="project" value="InterPro"/>
</dbReference>
<evidence type="ECO:0000313" key="2">
    <source>
        <dbReference type="EMBL" id="MBE6834034.1"/>
    </source>
</evidence>
<dbReference type="InterPro" id="IPR046348">
    <property type="entry name" value="SIS_dom_sf"/>
</dbReference>
<proteinExistence type="predicted"/>
<protein>
    <submittedName>
        <fullName evidence="2">MurR/RpiR family transcriptional regulator</fullName>
    </submittedName>
</protein>
<sequence length="293" mass="32758">MTNRRAALQTEPIQFLIAKLSAAAKESATYEKLAYYIEKNYMRVIFMTAVDVALDAKVSQGSVSRFCMALGYNGYNEFQRELQKSVSEKITGPQRLNYVLKDRHSAVGDILSSEVNNLVELEASIGGPAYEALVNMVANARDLILLSSRMSATLLPYMQYILNKLRNNVYTVTPETPAWNTLEYRDPKDTGIVLPIFPRYPDALLKKARALKNGGFRIIAVTDSLLSPICQIADETNVVPITVASLFDIYSTPMVFMNLVFRDAAKKIPDVNARLEQIELQEKSSGVYHISGR</sequence>
<dbReference type="Pfam" id="PF01418">
    <property type="entry name" value="HTH_6"/>
    <property type="match status" value="1"/>
</dbReference>
<dbReference type="SUPFAM" id="SSF46689">
    <property type="entry name" value="Homeodomain-like"/>
    <property type="match status" value="1"/>
</dbReference>
<dbReference type="EMBL" id="SVNY01000005">
    <property type="protein sequence ID" value="MBE6834034.1"/>
    <property type="molecule type" value="Genomic_DNA"/>
</dbReference>
<dbReference type="InterPro" id="IPR036388">
    <property type="entry name" value="WH-like_DNA-bd_sf"/>
</dbReference>
<reference evidence="2" key="1">
    <citation type="submission" date="2019-04" db="EMBL/GenBank/DDBJ databases">
        <title>Evolution of Biomass-Degrading Anaerobic Consortia Revealed by Metagenomics.</title>
        <authorList>
            <person name="Peng X."/>
        </authorList>
    </citation>
    <scope>NUCLEOTIDE SEQUENCE</scope>
    <source>
        <strain evidence="2">SIG551</strain>
    </source>
</reference>
<feature type="domain" description="HTH rpiR-type" evidence="1">
    <location>
        <begin position="13"/>
        <end position="89"/>
    </location>
</feature>
<dbReference type="Pfam" id="PF01380">
    <property type="entry name" value="SIS"/>
    <property type="match status" value="1"/>
</dbReference>
<dbReference type="Gene3D" id="1.10.10.10">
    <property type="entry name" value="Winged helix-like DNA-binding domain superfamily/Winged helix DNA-binding domain"/>
    <property type="match status" value="1"/>
</dbReference>
<dbReference type="GO" id="GO:0097367">
    <property type="term" value="F:carbohydrate derivative binding"/>
    <property type="evidence" value="ECO:0007669"/>
    <property type="project" value="InterPro"/>
</dbReference>
<comment type="caution">
    <text evidence="2">The sequence shown here is derived from an EMBL/GenBank/DDBJ whole genome shotgun (WGS) entry which is preliminary data.</text>
</comment>